<accession>A0A6M3K4C0</accession>
<dbReference type="EMBL" id="MT142254">
    <property type="protein sequence ID" value="QJA76944.1"/>
    <property type="molecule type" value="Genomic_DNA"/>
</dbReference>
<gene>
    <name evidence="1" type="ORF">MM415A01398_0004</name>
</gene>
<evidence type="ECO:0000313" key="1">
    <source>
        <dbReference type="EMBL" id="QJA76944.1"/>
    </source>
</evidence>
<proteinExistence type="predicted"/>
<dbReference type="AlphaFoldDB" id="A0A6M3K4C0"/>
<sequence>MEIKNVQECMDEVFESLDALARPFHRLINEMVDEMDGRDENSESPFAVFFGARVHYYRSGRIETEINALVVSDLLSPANNPCEIDHVTTASELLRQFYLKLLPPVVAAIEKQEKNIGPSIE</sequence>
<name>A0A6M3K4C0_9ZZZZ</name>
<reference evidence="1" key="1">
    <citation type="submission" date="2020-03" db="EMBL/GenBank/DDBJ databases">
        <title>The deep terrestrial virosphere.</title>
        <authorList>
            <person name="Holmfeldt K."/>
            <person name="Nilsson E."/>
            <person name="Simone D."/>
            <person name="Lopez-Fernandez M."/>
            <person name="Wu X."/>
            <person name="de Brujin I."/>
            <person name="Lundin D."/>
            <person name="Andersson A."/>
            <person name="Bertilsson S."/>
            <person name="Dopson M."/>
        </authorList>
    </citation>
    <scope>NUCLEOTIDE SEQUENCE</scope>
    <source>
        <strain evidence="1">MM415A01398</strain>
    </source>
</reference>
<protein>
    <submittedName>
        <fullName evidence="1">Uncharacterized protein</fullName>
    </submittedName>
</protein>
<organism evidence="1">
    <name type="scientific">viral metagenome</name>
    <dbReference type="NCBI Taxonomy" id="1070528"/>
    <lineage>
        <taxon>unclassified sequences</taxon>
        <taxon>metagenomes</taxon>
        <taxon>organismal metagenomes</taxon>
    </lineage>
</organism>